<reference evidence="2" key="1">
    <citation type="submission" date="2018-04" db="EMBL/GenBank/DDBJ databases">
        <title>WGS assembly of Panicum hallii.</title>
        <authorList>
            <person name="Lovell J."/>
            <person name="Jenkins J."/>
            <person name="Lowry D."/>
            <person name="Mamidi S."/>
            <person name="Sreedasyam A."/>
            <person name="Weng X."/>
            <person name="Barry K."/>
            <person name="Bonette J."/>
            <person name="Campitelli B."/>
            <person name="Daum C."/>
            <person name="Gordon S."/>
            <person name="Gould B."/>
            <person name="Lipzen A."/>
            <person name="Macqueen A."/>
            <person name="Palacio-Mejia J."/>
            <person name="Plott C."/>
            <person name="Shakirov E."/>
            <person name="Shu S."/>
            <person name="Yoshinaga Y."/>
            <person name="Zane M."/>
            <person name="Rokhsar D."/>
            <person name="Grimwood J."/>
            <person name="Schmutz J."/>
            <person name="Juenger T."/>
        </authorList>
    </citation>
    <scope>NUCLEOTIDE SEQUENCE [LARGE SCALE GENOMIC DNA]</scope>
    <source>
        <strain evidence="2">FIL2</strain>
    </source>
</reference>
<feature type="compositionally biased region" description="Polar residues" evidence="1">
    <location>
        <begin position="17"/>
        <end position="37"/>
    </location>
</feature>
<dbReference type="AlphaFoldDB" id="A0A2T8ILH7"/>
<dbReference type="SUPFAM" id="SSF52768">
    <property type="entry name" value="Arginase/deacetylase"/>
    <property type="match status" value="1"/>
</dbReference>
<feature type="region of interest" description="Disordered" evidence="1">
    <location>
        <begin position="1"/>
        <end position="43"/>
    </location>
</feature>
<dbReference type="Proteomes" id="UP000243499">
    <property type="component" value="Chromosome 5"/>
</dbReference>
<organism evidence="2">
    <name type="scientific">Panicum hallii</name>
    <dbReference type="NCBI Taxonomy" id="206008"/>
    <lineage>
        <taxon>Eukaryota</taxon>
        <taxon>Viridiplantae</taxon>
        <taxon>Streptophyta</taxon>
        <taxon>Embryophyta</taxon>
        <taxon>Tracheophyta</taxon>
        <taxon>Spermatophyta</taxon>
        <taxon>Magnoliopsida</taxon>
        <taxon>Liliopsida</taxon>
        <taxon>Poales</taxon>
        <taxon>Poaceae</taxon>
        <taxon>PACMAD clade</taxon>
        <taxon>Panicoideae</taxon>
        <taxon>Panicodae</taxon>
        <taxon>Paniceae</taxon>
        <taxon>Panicinae</taxon>
        <taxon>Panicum</taxon>
        <taxon>Panicum sect. Panicum</taxon>
    </lineage>
</organism>
<dbReference type="InterPro" id="IPR037138">
    <property type="entry name" value="His_deacetylse_dom_sf"/>
</dbReference>
<evidence type="ECO:0000313" key="2">
    <source>
        <dbReference type="EMBL" id="PVH38476.1"/>
    </source>
</evidence>
<dbReference type="EMBL" id="CM008050">
    <property type="protein sequence ID" value="PVH38476.1"/>
    <property type="molecule type" value="Genomic_DNA"/>
</dbReference>
<sequence>MHRHDTPVLPSTRLHPSRSNRSLPTTTMSTGGNSLPPQSCPDGAKRRVCYYYDRFIAGVDYGEDHVMVPPRVDMAHALIRSCGLLGDMARLRTRPATDAEISGFHDGRYVGLLRDLTPEGFGVGGEVARRAR</sequence>
<protein>
    <submittedName>
        <fullName evidence="2">Uncharacterized protein</fullName>
    </submittedName>
</protein>
<accession>A0A2T8ILH7</accession>
<name>A0A2T8ILH7_9POAL</name>
<dbReference type="Gene3D" id="3.40.800.20">
    <property type="entry name" value="Histone deacetylase domain"/>
    <property type="match status" value="1"/>
</dbReference>
<gene>
    <name evidence="2" type="ORF">PAHAL_5G267900</name>
</gene>
<dbReference type="InterPro" id="IPR023696">
    <property type="entry name" value="Ureohydrolase_dom_sf"/>
</dbReference>
<dbReference type="Gramene" id="PVH38476">
    <property type="protein sequence ID" value="PVH38476"/>
    <property type="gene ID" value="PAHAL_5G267900"/>
</dbReference>
<evidence type="ECO:0000256" key="1">
    <source>
        <dbReference type="SAM" id="MobiDB-lite"/>
    </source>
</evidence>
<proteinExistence type="predicted"/>